<evidence type="ECO:0000313" key="4">
    <source>
        <dbReference type="RefSeq" id="WP_084544630.1"/>
    </source>
</evidence>
<keyword evidence="1" id="KW-0472">Membrane</keyword>
<feature type="transmembrane region" description="Helical" evidence="1">
    <location>
        <begin position="96"/>
        <end position="119"/>
    </location>
</feature>
<dbReference type="InterPro" id="IPR036890">
    <property type="entry name" value="HATPase_C_sf"/>
</dbReference>
<dbReference type="GO" id="GO:0016020">
    <property type="term" value="C:membrane"/>
    <property type="evidence" value="ECO:0007669"/>
    <property type="project" value="InterPro"/>
</dbReference>
<dbReference type="RefSeq" id="WP_084544630.1">
    <property type="nucleotide sequence ID" value="NZ_AXWS01000007.1"/>
</dbReference>
<keyword evidence="1" id="KW-1133">Transmembrane helix</keyword>
<reference evidence="4" key="4">
    <citation type="journal article" date="2001" name="J. Bacteriol.">
        <title>Keeping signals straight in phosphorelay signal transduction.</title>
        <authorList>
            <person name="Hoch J.A."/>
            <person name="Varughese K.I."/>
        </authorList>
    </citation>
    <scope>NUCLEOTIDE SEQUENCE</scope>
</reference>
<dbReference type="GO" id="GO:0000155">
    <property type="term" value="F:phosphorelay sensor kinase activity"/>
    <property type="evidence" value="ECO:0007669"/>
    <property type="project" value="InterPro"/>
</dbReference>
<feature type="domain" description="Signal transduction histidine kinase internal region" evidence="2">
    <location>
        <begin position="160"/>
        <end position="238"/>
    </location>
</feature>
<reference evidence="4" key="3">
    <citation type="journal article" date="2000" name="Annu. Rev. Biochem.">
        <title>Two-component signal transduction.</title>
        <authorList>
            <person name="Stock A.M."/>
            <person name="Robinson V.L."/>
            <person name="Goudreau P.N."/>
        </authorList>
    </citation>
    <scope>NUCLEOTIDE SEQUENCE</scope>
</reference>
<dbReference type="InterPro" id="IPR050640">
    <property type="entry name" value="Bact_2-comp_sensor_kinase"/>
</dbReference>
<organism evidence="3 4">
    <name type="scientific">Derxia gummosa DSM 723</name>
    <dbReference type="NCBI Taxonomy" id="1121388"/>
    <lineage>
        <taxon>Bacteria</taxon>
        <taxon>Pseudomonadati</taxon>
        <taxon>Pseudomonadota</taxon>
        <taxon>Betaproteobacteria</taxon>
        <taxon>Burkholderiales</taxon>
        <taxon>Alcaligenaceae</taxon>
        <taxon>Derxia</taxon>
    </lineage>
</organism>
<keyword evidence="4" id="KW-0418">Kinase</keyword>
<name>A0A8B6XAM0_9BURK</name>
<evidence type="ECO:0000313" key="3">
    <source>
        <dbReference type="Proteomes" id="UP000675920"/>
    </source>
</evidence>
<dbReference type="PANTHER" id="PTHR34220">
    <property type="entry name" value="SENSOR HISTIDINE KINASE YPDA"/>
    <property type="match status" value="1"/>
</dbReference>
<reference evidence="4" key="5">
    <citation type="journal article" date="2001" name="Trends Biochem. Sci.">
        <title>Histidine kinases and response regulator proteins in two-component signaling systems.</title>
        <authorList>
            <person name="West A.H."/>
            <person name="Stock A.M."/>
        </authorList>
    </citation>
    <scope>NUCLEOTIDE SEQUENCE</scope>
</reference>
<dbReference type="PANTHER" id="PTHR34220:SF7">
    <property type="entry name" value="SENSOR HISTIDINE KINASE YPDA"/>
    <property type="match status" value="1"/>
</dbReference>
<dbReference type="EC" id="2.7.13.3" evidence="4"/>
<reference evidence="4" key="7">
    <citation type="submission" date="2025-08" db="UniProtKB">
        <authorList>
            <consortium name="RefSeq"/>
        </authorList>
    </citation>
    <scope>IDENTIFICATION</scope>
</reference>
<protein>
    <submittedName>
        <fullName evidence="4">Sensor histidine kinase</fullName>
        <ecNumber evidence="4">2.7.13.3</ecNumber>
    </submittedName>
</protein>
<dbReference type="Proteomes" id="UP000675920">
    <property type="component" value="Unplaced"/>
</dbReference>
<keyword evidence="3" id="KW-1185">Reference proteome</keyword>
<dbReference type="AlphaFoldDB" id="A0A8B6XAM0"/>
<accession>A0A8B6XAM0</accession>
<reference evidence="4" key="6">
    <citation type="journal article" date="2007" name="Annu. Rev. Genet.">
        <title>Specificity in two-component signal transduction pathways.</title>
        <authorList>
            <person name="Laub M.T."/>
            <person name="Goulian M."/>
        </authorList>
    </citation>
    <scope>NUCLEOTIDE SEQUENCE</scope>
</reference>
<dbReference type="SUPFAM" id="SSF55874">
    <property type="entry name" value="ATPase domain of HSP90 chaperone/DNA topoisomerase II/histidine kinase"/>
    <property type="match status" value="1"/>
</dbReference>
<sequence>MRAGSSKPQAETIEVCSRPPTPAPDYCNFGTVLRVLGLANVGLFVSGLMRSHSLDSFLLAVLEQGAIVEPLTLVCITTLCSIRARLGGIHSRARSVIAGAIGAAWALVLMLATGAFVAVESWPSLTTLLMRVAGFGLAALMIAWTIELRARAVSPALADARLQALQARIRPHFLFNSLNAAMSLVRIDPPLAERVLDDLAELFRASMGDARALVPLEDEVRLARQYVDVEQVRIGDRLSVEWELERMPGKYPVPALLLQPLLENAVHHGIEPAEGPGLVRVRITGVGRELIIVVENTYDPVIRRRPGNRLALANIRERLSLLYDFEARLRVGGDGKLWRVSITLPFNPEDGDQD</sequence>
<dbReference type="Pfam" id="PF06580">
    <property type="entry name" value="His_kinase"/>
    <property type="match status" value="1"/>
</dbReference>
<proteinExistence type="predicted"/>
<reference evidence="4" key="1">
    <citation type="journal article" date="1994" name="Trends Genet.">
        <title>Protein histidine kinases and signal transduction in prokaryotes and eukaryotes.</title>
        <authorList>
            <person name="Alex L.A."/>
            <person name="Simon M.I."/>
        </authorList>
    </citation>
    <scope>NUCLEOTIDE SEQUENCE</scope>
</reference>
<feature type="transmembrane region" description="Helical" evidence="1">
    <location>
        <begin position="125"/>
        <end position="146"/>
    </location>
</feature>
<evidence type="ECO:0000259" key="2">
    <source>
        <dbReference type="Pfam" id="PF06580"/>
    </source>
</evidence>
<evidence type="ECO:0000256" key="1">
    <source>
        <dbReference type="SAM" id="Phobius"/>
    </source>
</evidence>
<dbReference type="Gene3D" id="3.30.565.10">
    <property type="entry name" value="Histidine kinase-like ATPase, C-terminal domain"/>
    <property type="match status" value="1"/>
</dbReference>
<dbReference type="OrthoDB" id="2514702at2"/>
<dbReference type="InterPro" id="IPR010559">
    <property type="entry name" value="Sig_transdc_His_kin_internal"/>
</dbReference>
<keyword evidence="1" id="KW-0812">Transmembrane</keyword>
<keyword evidence="4" id="KW-0808">Transferase</keyword>
<reference evidence="4" key="2">
    <citation type="journal article" date="1999" name="Curr. Biol.">
        <title>Signal transduction: Gyrating protein kinases.</title>
        <authorList>
            <person name="Stock J."/>
        </authorList>
    </citation>
    <scope>NUCLEOTIDE SEQUENCE</scope>
</reference>